<name>X1UT91_9ZZZZ</name>
<gene>
    <name evidence="1" type="ORF">S12H4_62682</name>
</gene>
<dbReference type="EMBL" id="BARW01042173">
    <property type="protein sequence ID" value="GAJ20728.1"/>
    <property type="molecule type" value="Genomic_DNA"/>
</dbReference>
<dbReference type="AlphaFoldDB" id="X1UT91"/>
<sequence>EFSQGFRNIFVSSVAGYPTIPDALKQICIELVKMKYGQRKNDPAMKSEKIGSVYAYTKKDLTDALPDDLIA</sequence>
<organism evidence="1">
    <name type="scientific">marine sediment metagenome</name>
    <dbReference type="NCBI Taxonomy" id="412755"/>
    <lineage>
        <taxon>unclassified sequences</taxon>
        <taxon>metagenomes</taxon>
        <taxon>ecological metagenomes</taxon>
    </lineage>
</organism>
<feature type="non-terminal residue" evidence="1">
    <location>
        <position position="71"/>
    </location>
</feature>
<feature type="non-terminal residue" evidence="1">
    <location>
        <position position="1"/>
    </location>
</feature>
<proteinExistence type="predicted"/>
<accession>X1UT91</accession>
<comment type="caution">
    <text evidence="1">The sequence shown here is derived from an EMBL/GenBank/DDBJ whole genome shotgun (WGS) entry which is preliminary data.</text>
</comment>
<protein>
    <submittedName>
        <fullName evidence="1">Uncharacterized protein</fullName>
    </submittedName>
</protein>
<reference evidence="1" key="1">
    <citation type="journal article" date="2014" name="Front. Microbiol.">
        <title>High frequency of phylogenetically diverse reductive dehalogenase-homologous genes in deep subseafloor sedimentary metagenomes.</title>
        <authorList>
            <person name="Kawai M."/>
            <person name="Futagami T."/>
            <person name="Toyoda A."/>
            <person name="Takaki Y."/>
            <person name="Nishi S."/>
            <person name="Hori S."/>
            <person name="Arai W."/>
            <person name="Tsubouchi T."/>
            <person name="Morono Y."/>
            <person name="Uchiyama I."/>
            <person name="Ito T."/>
            <person name="Fujiyama A."/>
            <person name="Inagaki F."/>
            <person name="Takami H."/>
        </authorList>
    </citation>
    <scope>NUCLEOTIDE SEQUENCE</scope>
    <source>
        <strain evidence="1">Expedition CK06-06</strain>
    </source>
</reference>
<evidence type="ECO:0000313" key="1">
    <source>
        <dbReference type="EMBL" id="GAJ20728.1"/>
    </source>
</evidence>